<dbReference type="STRING" id="701091.M2V1V3"/>
<gene>
    <name evidence="4" type="ORF">COCHEDRAFT_1169521</name>
</gene>
<dbReference type="OMA" id="YYNNIVT"/>
<comment type="similarity">
    <text evidence="1">Belongs to the CBF/MAK21 family.</text>
</comment>
<evidence type="ECO:0000313" key="4">
    <source>
        <dbReference type="EMBL" id="EMD94013.1"/>
    </source>
</evidence>
<dbReference type="HOGENOM" id="CLU_015945_1_0_1"/>
<dbReference type="GO" id="GO:0000447">
    <property type="term" value="P:endonucleolytic cleavage in ITS1 to separate SSU-rRNA from 5.8S rRNA and LSU-rRNA from tricistronic rRNA transcript (SSU-rRNA, 5.8S rRNA, LSU-rRNA)"/>
    <property type="evidence" value="ECO:0007669"/>
    <property type="project" value="EnsemblFungi"/>
</dbReference>
<organism evidence="4 5">
    <name type="scientific">Cochliobolus heterostrophus (strain C5 / ATCC 48332 / race O)</name>
    <name type="common">Southern corn leaf blight fungus</name>
    <name type="synonym">Bipolaris maydis</name>
    <dbReference type="NCBI Taxonomy" id="701091"/>
    <lineage>
        <taxon>Eukaryota</taxon>
        <taxon>Fungi</taxon>
        <taxon>Dikarya</taxon>
        <taxon>Ascomycota</taxon>
        <taxon>Pezizomycotina</taxon>
        <taxon>Dothideomycetes</taxon>
        <taxon>Pleosporomycetidae</taxon>
        <taxon>Pleosporales</taxon>
        <taxon>Pleosporineae</taxon>
        <taxon>Pleosporaceae</taxon>
        <taxon>Bipolaris</taxon>
    </lineage>
</organism>
<feature type="domain" description="CCAAT-binding factor" evidence="3">
    <location>
        <begin position="321"/>
        <end position="478"/>
    </location>
</feature>
<evidence type="ECO:0000256" key="2">
    <source>
        <dbReference type="SAM" id="MobiDB-lite"/>
    </source>
</evidence>
<feature type="region of interest" description="Disordered" evidence="2">
    <location>
        <begin position="1"/>
        <end position="42"/>
    </location>
</feature>
<accession>M2V1V3</accession>
<dbReference type="Pfam" id="PF03914">
    <property type="entry name" value="CBF"/>
    <property type="match status" value="1"/>
</dbReference>
<dbReference type="GO" id="GO:0000480">
    <property type="term" value="P:endonucleolytic cleavage in 5'-ETS of tricistronic rRNA transcript (SSU-rRNA, 5.8S rRNA, LSU-rRNA)"/>
    <property type="evidence" value="ECO:0007669"/>
    <property type="project" value="EnsemblFungi"/>
</dbReference>
<reference evidence="4 5" key="1">
    <citation type="journal article" date="2012" name="PLoS Pathog.">
        <title>Diverse lifestyles and strategies of plant pathogenesis encoded in the genomes of eighteen Dothideomycetes fungi.</title>
        <authorList>
            <person name="Ohm R.A."/>
            <person name="Feau N."/>
            <person name="Henrissat B."/>
            <person name="Schoch C.L."/>
            <person name="Horwitz B.A."/>
            <person name="Barry K.W."/>
            <person name="Condon B.J."/>
            <person name="Copeland A.C."/>
            <person name="Dhillon B."/>
            <person name="Glaser F."/>
            <person name="Hesse C.N."/>
            <person name="Kosti I."/>
            <person name="LaButti K."/>
            <person name="Lindquist E.A."/>
            <person name="Lucas S."/>
            <person name="Salamov A.A."/>
            <person name="Bradshaw R.E."/>
            <person name="Ciuffetti L."/>
            <person name="Hamelin R.C."/>
            <person name="Kema G.H.J."/>
            <person name="Lawrence C."/>
            <person name="Scott J.A."/>
            <person name="Spatafora J.W."/>
            <person name="Turgeon B.G."/>
            <person name="de Wit P.J.G.M."/>
            <person name="Zhong S."/>
            <person name="Goodwin S.B."/>
            <person name="Grigoriev I.V."/>
        </authorList>
    </citation>
    <scope>NUCLEOTIDE SEQUENCE [LARGE SCALE GENOMIC DNA]</scope>
    <source>
        <strain evidence="5">C5 / ATCC 48332 / race O</strain>
    </source>
</reference>
<dbReference type="EMBL" id="KB445572">
    <property type="protein sequence ID" value="EMD94013.1"/>
    <property type="molecule type" value="Genomic_DNA"/>
</dbReference>
<dbReference type="OrthoDB" id="10263185at2759"/>
<evidence type="ECO:0000313" key="5">
    <source>
        <dbReference type="Proteomes" id="UP000016936"/>
    </source>
</evidence>
<dbReference type="GO" id="GO:0005829">
    <property type="term" value="C:cytosol"/>
    <property type="evidence" value="ECO:0007669"/>
    <property type="project" value="EnsemblFungi"/>
</dbReference>
<sequence>MAGTKSTAMSGVKRKRDPSKPERSESKSKSRRKSSSEDGDDLQSEIVQLEAQILESRKYYNNIATLLQRAKQSDAENEGPILAAVALCRVFSRLLVTGDMVKSKGMSEAEGVIVSWLKERYRELCNMLLDDFLRSEDPPKQSVALTLLMRLVKEEAKSQKDYKIKNGPLPRLIEVLLQLPLDDLNREEFAEKYLKQFDDIRYQTFQTIKKTLDEDVDITTQELVAANSMSLLSTLDQVPKSKAEIQNFYVEVQGKSPIPSLQAYKEKAQAAWLATMRTGLSKEQRKTILTTFSYQIAPWFQQPEILSDFLTDSYNVGGATSLLALSGIYYLISEKNLDYPSFYYKLYSLLDDGLLHSKHRSRFFRLLDTFMSSSHLPATLVASFIKRLSRLALHGPPAGIVVVIPWVYNMFKRHPACTFMMHREIRDPELKEEVEEEGMDDPFDMAEADPFLTNAIESSVWELVALQSHYHPNVATLAKIISEQFTKRSYNLEDFLDHSYTALLDVELDRDLKKEPEVEFEIPKRILTADEGLNPLGQLLTHVIEAR</sequence>
<dbReference type="InterPro" id="IPR005612">
    <property type="entry name" value="CCAAT-binding_factor"/>
</dbReference>
<proteinExistence type="inferred from homology"/>
<reference evidence="5" key="2">
    <citation type="journal article" date="2013" name="PLoS Genet.">
        <title>Comparative genome structure, secondary metabolite, and effector coding capacity across Cochliobolus pathogens.</title>
        <authorList>
            <person name="Condon B.J."/>
            <person name="Leng Y."/>
            <person name="Wu D."/>
            <person name="Bushley K.E."/>
            <person name="Ohm R.A."/>
            <person name="Otillar R."/>
            <person name="Martin J."/>
            <person name="Schackwitz W."/>
            <person name="Grimwood J."/>
            <person name="MohdZainudin N."/>
            <person name="Xue C."/>
            <person name="Wang R."/>
            <person name="Manning V.A."/>
            <person name="Dhillon B."/>
            <person name="Tu Z.J."/>
            <person name="Steffenson B.J."/>
            <person name="Salamov A."/>
            <person name="Sun H."/>
            <person name="Lowry S."/>
            <person name="LaButti K."/>
            <person name="Han J."/>
            <person name="Copeland A."/>
            <person name="Lindquist E."/>
            <person name="Barry K."/>
            <person name="Schmutz J."/>
            <person name="Baker S.E."/>
            <person name="Ciuffetti L.M."/>
            <person name="Grigoriev I.V."/>
            <person name="Zhong S."/>
            <person name="Turgeon B.G."/>
        </authorList>
    </citation>
    <scope>NUCLEOTIDE SEQUENCE [LARGE SCALE GENOMIC DNA]</scope>
    <source>
        <strain evidence="5">C5 / ATCC 48332 / race O</strain>
    </source>
</reference>
<dbReference type="PANTHER" id="PTHR12455:SF0">
    <property type="entry name" value="NUCLEOLAR COMPLEX PROTEIN 4 HOMOLOG"/>
    <property type="match status" value="1"/>
</dbReference>
<dbReference type="GO" id="GO:0000472">
    <property type="term" value="P:endonucleolytic cleavage to generate mature 5'-end of SSU-rRNA from (SSU-rRNA, 5.8S rRNA, LSU-rRNA)"/>
    <property type="evidence" value="ECO:0007669"/>
    <property type="project" value="EnsemblFungi"/>
</dbReference>
<dbReference type="eggNOG" id="KOG2154">
    <property type="taxonomic scope" value="Eukaryota"/>
</dbReference>
<dbReference type="AlphaFoldDB" id="M2V1V3"/>
<evidence type="ECO:0000259" key="3">
    <source>
        <dbReference type="Pfam" id="PF03914"/>
    </source>
</evidence>
<dbReference type="Proteomes" id="UP000016936">
    <property type="component" value="Unassembled WGS sequence"/>
</dbReference>
<dbReference type="InterPro" id="IPR027193">
    <property type="entry name" value="Noc4"/>
</dbReference>
<dbReference type="GO" id="GO:0030692">
    <property type="term" value="C:Noc4p-Nop14p complex"/>
    <property type="evidence" value="ECO:0007669"/>
    <property type="project" value="EnsemblFungi"/>
</dbReference>
<evidence type="ECO:0000256" key="1">
    <source>
        <dbReference type="ARBA" id="ARBA00007797"/>
    </source>
</evidence>
<name>M2V1V3_COCH5</name>
<feature type="compositionally biased region" description="Basic and acidic residues" evidence="2">
    <location>
        <begin position="18"/>
        <end position="28"/>
    </location>
</feature>
<protein>
    <recommendedName>
        <fullName evidence="3">CCAAT-binding factor domain-containing protein</fullName>
    </recommendedName>
</protein>
<dbReference type="GO" id="GO:0032040">
    <property type="term" value="C:small-subunit processome"/>
    <property type="evidence" value="ECO:0007669"/>
    <property type="project" value="EnsemblFungi"/>
</dbReference>
<keyword evidence="5" id="KW-1185">Reference proteome</keyword>
<dbReference type="PANTHER" id="PTHR12455">
    <property type="entry name" value="NUCLEOLAR COMPLEX PROTEIN 4"/>
    <property type="match status" value="1"/>
</dbReference>